<dbReference type="AlphaFoldDB" id="A0A8U0INM0"/>
<protein>
    <submittedName>
        <fullName evidence="1">Trehalose-6-phosphate synthase</fullName>
    </submittedName>
</protein>
<name>A0A8U0INM0_9EURY</name>
<dbReference type="PROSITE" id="PS51300">
    <property type="entry name" value="NIRD"/>
    <property type="match status" value="1"/>
</dbReference>
<reference evidence="1" key="1">
    <citation type="submission" date="2022-04" db="EMBL/GenBank/DDBJ databases">
        <title>Diverse halophilic archaea isolated from saline environments.</title>
        <authorList>
            <person name="Cui H.-L."/>
        </authorList>
    </citation>
    <scope>NUCLEOTIDE SEQUENCE</scope>
    <source>
        <strain evidence="1">XZYJT40</strain>
    </source>
</reference>
<dbReference type="PANTHER" id="PTHR10788">
    <property type="entry name" value="TREHALOSE-6-PHOSPHATE SYNTHASE"/>
    <property type="match status" value="1"/>
</dbReference>
<proteinExistence type="predicted"/>
<dbReference type="GeneID" id="72189998"/>
<dbReference type="Pfam" id="PF00982">
    <property type="entry name" value="Glyco_transf_20"/>
    <property type="match status" value="1"/>
</dbReference>
<evidence type="ECO:0000313" key="1">
    <source>
        <dbReference type="EMBL" id="UPW02225.1"/>
    </source>
</evidence>
<keyword evidence="2" id="KW-1185">Reference proteome</keyword>
<dbReference type="SUPFAM" id="SSF53756">
    <property type="entry name" value="UDP-Glycosyltransferase/glycogen phosphorylase"/>
    <property type="match status" value="1"/>
</dbReference>
<accession>A0A8U0INM0</accession>
<organism evidence="1 2">
    <name type="scientific">Halorussus gelatinilyticus</name>
    <dbReference type="NCBI Taxonomy" id="2937524"/>
    <lineage>
        <taxon>Archaea</taxon>
        <taxon>Methanobacteriati</taxon>
        <taxon>Methanobacteriota</taxon>
        <taxon>Stenosarchaea group</taxon>
        <taxon>Halobacteria</taxon>
        <taxon>Halobacteriales</taxon>
        <taxon>Haladaptataceae</taxon>
        <taxon>Halorussus</taxon>
    </lineage>
</organism>
<dbReference type="EMBL" id="CP096658">
    <property type="protein sequence ID" value="UPW02225.1"/>
    <property type="molecule type" value="Genomic_DNA"/>
</dbReference>
<evidence type="ECO:0000313" key="2">
    <source>
        <dbReference type="Proteomes" id="UP000830434"/>
    </source>
</evidence>
<dbReference type="PANTHER" id="PTHR10788:SF106">
    <property type="entry name" value="BCDNA.GH08860"/>
    <property type="match status" value="1"/>
</dbReference>
<dbReference type="RefSeq" id="WP_248656609.1">
    <property type="nucleotide sequence ID" value="NZ_CP096658.1"/>
</dbReference>
<sequence>MNTNTTGATAESAAETVAQLCDDRELVVVSNREPYSHAREDGEVSVDRPAGGLTAALDPVMQTAEGTWVAWGDGDADREVVGPDDAVAVPPEDPAYDLRRVWLTDEQVEGYYRGYSNQVLWPLCHLDTAKLTPREDFWSAYRETNADFADAILDSTADADRDPVVWFQDYHLALAPRRVREARSDAFLAHFWHIPWPSWDVFRACPQYEHLLDGLLANDLVGFHTDAYCRNFLDCVDAATDARVDRSSRSVSYRGRRTFVRALPLGIDAGRQAALAESDAATEWWAQFRETHGIDASETVAVGVERLDYTKGIEPRLRALERFWAENPEWCGNFTYVQKGTESRSGIPAYDALQDRVAAEVERINDRFGTDDWTPVVYTTDHLPEEGIAALYREADLGLVTPVRDGMNLVAKEFVAAQTRDPGVLVLSELAGATGQLGDEAVVVHPHDAAGFADRIGDALSLSRAESRRRAADLQREVHAEDVYDWLESTFETAAAIERGRRSVRTAGPRATDD</sequence>
<dbReference type="CDD" id="cd03788">
    <property type="entry name" value="GT20_TPS"/>
    <property type="match status" value="1"/>
</dbReference>
<dbReference type="GO" id="GO:0003825">
    <property type="term" value="F:alpha,alpha-trehalose-phosphate synthase (UDP-forming) activity"/>
    <property type="evidence" value="ECO:0007669"/>
    <property type="project" value="TreeGrafter"/>
</dbReference>
<dbReference type="GO" id="GO:0005992">
    <property type="term" value="P:trehalose biosynthetic process"/>
    <property type="evidence" value="ECO:0007669"/>
    <property type="project" value="InterPro"/>
</dbReference>
<gene>
    <name evidence="1" type="ORF">M0R88_09045</name>
</gene>
<dbReference type="InterPro" id="IPR001830">
    <property type="entry name" value="Glyco_trans_20"/>
</dbReference>
<dbReference type="KEGG" id="haxz:M0R88_09045"/>
<dbReference type="Proteomes" id="UP000830434">
    <property type="component" value="Chromosome"/>
</dbReference>
<dbReference type="Gene3D" id="3.40.50.2000">
    <property type="entry name" value="Glycogen Phosphorylase B"/>
    <property type="match status" value="2"/>
</dbReference>